<protein>
    <submittedName>
        <fullName evidence="5">Periplasmic chaperone for outer membrane proteins Skp</fullName>
    </submittedName>
</protein>
<dbReference type="GO" id="GO:0051082">
    <property type="term" value="F:unfolded protein binding"/>
    <property type="evidence" value="ECO:0007669"/>
    <property type="project" value="InterPro"/>
</dbReference>
<dbReference type="PANTHER" id="PTHR35089:SF1">
    <property type="entry name" value="CHAPERONE PROTEIN SKP"/>
    <property type="match status" value="1"/>
</dbReference>
<dbReference type="SUPFAM" id="SSF111384">
    <property type="entry name" value="OmpH-like"/>
    <property type="match status" value="1"/>
</dbReference>
<organism evidence="5 6">
    <name type="scientific">Lutibacter agarilyticus</name>
    <dbReference type="NCBI Taxonomy" id="1109740"/>
    <lineage>
        <taxon>Bacteria</taxon>
        <taxon>Pseudomonadati</taxon>
        <taxon>Bacteroidota</taxon>
        <taxon>Flavobacteriia</taxon>
        <taxon>Flavobacteriales</taxon>
        <taxon>Flavobacteriaceae</taxon>
        <taxon>Lutibacter</taxon>
    </lineage>
</organism>
<keyword evidence="3" id="KW-0175">Coiled coil</keyword>
<dbReference type="OrthoDB" id="1524711at2"/>
<dbReference type="Gene3D" id="3.30.910.20">
    <property type="entry name" value="Skp domain"/>
    <property type="match status" value="1"/>
</dbReference>
<evidence type="ECO:0000256" key="4">
    <source>
        <dbReference type="SAM" id="SignalP"/>
    </source>
</evidence>
<dbReference type="InterPro" id="IPR024930">
    <property type="entry name" value="Skp_dom_sf"/>
</dbReference>
<proteinExistence type="inferred from homology"/>
<dbReference type="GO" id="GO:0050821">
    <property type="term" value="P:protein stabilization"/>
    <property type="evidence" value="ECO:0007669"/>
    <property type="project" value="TreeGrafter"/>
</dbReference>
<evidence type="ECO:0000313" key="6">
    <source>
        <dbReference type="Proteomes" id="UP000198384"/>
    </source>
</evidence>
<gene>
    <name evidence="5" type="ORF">SAMN06265371_108143</name>
</gene>
<comment type="similarity">
    <text evidence="1">Belongs to the Skp family.</text>
</comment>
<evidence type="ECO:0000256" key="1">
    <source>
        <dbReference type="ARBA" id="ARBA00009091"/>
    </source>
</evidence>
<keyword evidence="2 4" id="KW-0732">Signal</keyword>
<feature type="coiled-coil region" evidence="3">
    <location>
        <begin position="41"/>
        <end position="83"/>
    </location>
</feature>
<dbReference type="Proteomes" id="UP000198384">
    <property type="component" value="Unassembled WGS sequence"/>
</dbReference>
<dbReference type="EMBL" id="FZNT01000008">
    <property type="protein sequence ID" value="SNR67594.1"/>
    <property type="molecule type" value="Genomic_DNA"/>
</dbReference>
<feature type="chain" id="PRO_5012782759" evidence="4">
    <location>
        <begin position="23"/>
        <end position="166"/>
    </location>
</feature>
<sequence length="166" mass="18472">MKQFKTLLIVAVIALGFNTMNAQSKVAHINFMELVSLMPEAKAMQADLEKLSKTYQDELKAENDKLEAKLKRYDAEAASQTNEVNQQRVAEVQQDQQKLQLAGQQAQKDITNQETELMKPIVEKAREAIEAVATEQGFDYVLGAQTLVVAKGKDLLPLVKAKLGIQ</sequence>
<dbReference type="AlphaFoldDB" id="A0A238YAH1"/>
<feature type="signal peptide" evidence="4">
    <location>
        <begin position="1"/>
        <end position="22"/>
    </location>
</feature>
<keyword evidence="6" id="KW-1185">Reference proteome</keyword>
<dbReference type="InterPro" id="IPR005632">
    <property type="entry name" value="Chaperone_Skp"/>
</dbReference>
<dbReference type="SMART" id="SM00935">
    <property type="entry name" value="OmpH"/>
    <property type="match status" value="1"/>
</dbReference>
<evidence type="ECO:0000256" key="2">
    <source>
        <dbReference type="ARBA" id="ARBA00022729"/>
    </source>
</evidence>
<dbReference type="GO" id="GO:0005829">
    <property type="term" value="C:cytosol"/>
    <property type="evidence" value="ECO:0007669"/>
    <property type="project" value="TreeGrafter"/>
</dbReference>
<name>A0A238YAH1_9FLAO</name>
<evidence type="ECO:0000256" key="3">
    <source>
        <dbReference type="SAM" id="Coils"/>
    </source>
</evidence>
<accession>A0A238YAH1</accession>
<evidence type="ECO:0000313" key="5">
    <source>
        <dbReference type="EMBL" id="SNR67594.1"/>
    </source>
</evidence>
<dbReference type="PANTHER" id="PTHR35089">
    <property type="entry name" value="CHAPERONE PROTEIN SKP"/>
    <property type="match status" value="1"/>
</dbReference>
<dbReference type="RefSeq" id="WP_089382346.1">
    <property type="nucleotide sequence ID" value="NZ_FZNT01000008.1"/>
</dbReference>
<reference evidence="5 6" key="1">
    <citation type="submission" date="2017-06" db="EMBL/GenBank/DDBJ databases">
        <authorList>
            <person name="Kim H.J."/>
            <person name="Triplett B.A."/>
        </authorList>
    </citation>
    <scope>NUCLEOTIDE SEQUENCE [LARGE SCALE GENOMIC DNA]</scope>
    <source>
        <strain evidence="5 6">DSM 29150</strain>
    </source>
</reference>
<dbReference type="Pfam" id="PF03938">
    <property type="entry name" value="OmpH"/>
    <property type="match status" value="1"/>
</dbReference>